<sequence length="211" mass="25038">MNLKDYYVFKSLNEQEIKKLESISFVKKFSRGDILFYQGEQSKYLHLLVDGIVKIYKHDFKDNEIVIHNINALSFIAEIANYEEIPFPANCSFETKGEVVFIDYEKFRDEFLYKKDISMLFIKSLTQKIKYLESFINNSVSIDVNAKVAKFIYDNEKTINGMKQIKIAEILNIREETLSRKIANLIKKKIIEKEKRNIKIIDYKKLLEEFM</sequence>
<protein>
    <submittedName>
        <fullName evidence="5">Crp/Fnr family transcriptional regulator</fullName>
    </submittedName>
</protein>
<dbReference type="SUPFAM" id="SSF51206">
    <property type="entry name" value="cAMP-binding domain-like"/>
    <property type="match status" value="1"/>
</dbReference>
<dbReference type="InterPro" id="IPR050397">
    <property type="entry name" value="Env_Response_Regulators"/>
</dbReference>
<dbReference type="Proteomes" id="UP000290172">
    <property type="component" value="Unassembled WGS sequence"/>
</dbReference>
<dbReference type="InterPro" id="IPR036388">
    <property type="entry name" value="WH-like_DNA-bd_sf"/>
</dbReference>
<evidence type="ECO:0000256" key="3">
    <source>
        <dbReference type="ARBA" id="ARBA00023163"/>
    </source>
</evidence>
<evidence type="ECO:0000256" key="1">
    <source>
        <dbReference type="ARBA" id="ARBA00023015"/>
    </source>
</evidence>
<dbReference type="PANTHER" id="PTHR24567">
    <property type="entry name" value="CRP FAMILY TRANSCRIPTIONAL REGULATORY PROTEIN"/>
    <property type="match status" value="1"/>
</dbReference>
<dbReference type="InterPro" id="IPR000595">
    <property type="entry name" value="cNMP-bd_dom"/>
</dbReference>
<dbReference type="PANTHER" id="PTHR24567:SF26">
    <property type="entry name" value="REGULATORY PROTEIN YEIL"/>
    <property type="match status" value="1"/>
</dbReference>
<accession>A0A4Q0Y8K5</accession>
<evidence type="ECO:0000256" key="2">
    <source>
        <dbReference type="ARBA" id="ARBA00023125"/>
    </source>
</evidence>
<dbReference type="Pfam" id="PF00027">
    <property type="entry name" value="cNMP_binding"/>
    <property type="match status" value="1"/>
</dbReference>
<organism evidence="5 6">
    <name type="scientific">Halarcobacter ebronensis</name>
    <dbReference type="NCBI Taxonomy" id="1462615"/>
    <lineage>
        <taxon>Bacteria</taxon>
        <taxon>Pseudomonadati</taxon>
        <taxon>Campylobacterota</taxon>
        <taxon>Epsilonproteobacteria</taxon>
        <taxon>Campylobacterales</taxon>
        <taxon>Arcobacteraceae</taxon>
        <taxon>Halarcobacter</taxon>
    </lineage>
</organism>
<dbReference type="RefSeq" id="WP_128983315.1">
    <property type="nucleotide sequence ID" value="NZ_PDKJ01000020.1"/>
</dbReference>
<dbReference type="Gene3D" id="2.60.120.10">
    <property type="entry name" value="Jelly Rolls"/>
    <property type="match status" value="1"/>
</dbReference>
<evidence type="ECO:0000259" key="4">
    <source>
        <dbReference type="PROSITE" id="PS50042"/>
    </source>
</evidence>
<dbReference type="InterPro" id="IPR012318">
    <property type="entry name" value="HTH_CRP"/>
</dbReference>
<gene>
    <name evidence="5" type="ORF">CRV08_14315</name>
</gene>
<feature type="domain" description="Cyclic nucleotide-binding" evidence="4">
    <location>
        <begin position="8"/>
        <end position="128"/>
    </location>
</feature>
<proteinExistence type="predicted"/>
<dbReference type="EMBL" id="PDKJ01000020">
    <property type="protein sequence ID" value="RXJ65834.1"/>
    <property type="molecule type" value="Genomic_DNA"/>
</dbReference>
<dbReference type="SUPFAM" id="SSF46785">
    <property type="entry name" value="Winged helix' DNA-binding domain"/>
    <property type="match status" value="1"/>
</dbReference>
<dbReference type="Pfam" id="PF13545">
    <property type="entry name" value="HTH_Crp_2"/>
    <property type="match status" value="1"/>
</dbReference>
<dbReference type="SMART" id="SM00100">
    <property type="entry name" value="cNMP"/>
    <property type="match status" value="1"/>
</dbReference>
<dbReference type="InterPro" id="IPR018490">
    <property type="entry name" value="cNMP-bd_dom_sf"/>
</dbReference>
<name>A0A4Q0Y8K5_9BACT</name>
<reference evidence="5 6" key="1">
    <citation type="submission" date="2017-10" db="EMBL/GenBank/DDBJ databases">
        <title>Genomics of the genus Arcobacter.</title>
        <authorList>
            <person name="Perez-Cataluna A."/>
            <person name="Figueras M.J."/>
        </authorList>
    </citation>
    <scope>NUCLEOTIDE SEQUENCE [LARGE SCALE GENOMIC DNA]</scope>
    <source>
        <strain evidence="5 6">CECT 8993</strain>
    </source>
</reference>
<dbReference type="InterPro" id="IPR036390">
    <property type="entry name" value="WH_DNA-bd_sf"/>
</dbReference>
<evidence type="ECO:0000313" key="5">
    <source>
        <dbReference type="EMBL" id="RXJ65834.1"/>
    </source>
</evidence>
<dbReference type="PROSITE" id="PS50042">
    <property type="entry name" value="CNMP_BINDING_3"/>
    <property type="match status" value="1"/>
</dbReference>
<evidence type="ECO:0000313" key="6">
    <source>
        <dbReference type="Proteomes" id="UP000290172"/>
    </source>
</evidence>
<dbReference type="GO" id="GO:0003677">
    <property type="term" value="F:DNA binding"/>
    <property type="evidence" value="ECO:0007669"/>
    <property type="project" value="UniProtKB-KW"/>
</dbReference>
<dbReference type="GO" id="GO:0003700">
    <property type="term" value="F:DNA-binding transcription factor activity"/>
    <property type="evidence" value="ECO:0007669"/>
    <property type="project" value="TreeGrafter"/>
</dbReference>
<keyword evidence="1" id="KW-0805">Transcription regulation</keyword>
<dbReference type="Gene3D" id="1.10.10.10">
    <property type="entry name" value="Winged helix-like DNA-binding domain superfamily/Winged helix DNA-binding domain"/>
    <property type="match status" value="1"/>
</dbReference>
<comment type="caution">
    <text evidence="5">The sequence shown here is derived from an EMBL/GenBank/DDBJ whole genome shotgun (WGS) entry which is preliminary data.</text>
</comment>
<keyword evidence="2" id="KW-0238">DNA-binding</keyword>
<dbReference type="GO" id="GO:0005829">
    <property type="term" value="C:cytosol"/>
    <property type="evidence" value="ECO:0007669"/>
    <property type="project" value="TreeGrafter"/>
</dbReference>
<dbReference type="AlphaFoldDB" id="A0A4Q0Y8K5"/>
<dbReference type="CDD" id="cd00038">
    <property type="entry name" value="CAP_ED"/>
    <property type="match status" value="1"/>
</dbReference>
<dbReference type="InterPro" id="IPR014710">
    <property type="entry name" value="RmlC-like_jellyroll"/>
</dbReference>
<keyword evidence="3" id="KW-0804">Transcription</keyword>